<evidence type="ECO:0000313" key="2">
    <source>
        <dbReference type="EMBL" id="TCL42415.1"/>
    </source>
</evidence>
<dbReference type="SMART" id="SM00530">
    <property type="entry name" value="HTH_XRE"/>
    <property type="match status" value="1"/>
</dbReference>
<dbReference type="Pfam" id="PF00717">
    <property type="entry name" value="Peptidase_S24"/>
    <property type="match status" value="1"/>
</dbReference>
<gene>
    <name evidence="2" type="ORF">EDD78_11040</name>
</gene>
<dbReference type="EMBL" id="SLUK01000010">
    <property type="protein sequence ID" value="TCL42415.1"/>
    <property type="molecule type" value="Genomic_DNA"/>
</dbReference>
<dbReference type="InterPro" id="IPR039418">
    <property type="entry name" value="LexA-like"/>
</dbReference>
<dbReference type="InterPro" id="IPR015927">
    <property type="entry name" value="Peptidase_S24_S26A/B/C"/>
</dbReference>
<dbReference type="PROSITE" id="PS50943">
    <property type="entry name" value="HTH_CROC1"/>
    <property type="match status" value="1"/>
</dbReference>
<dbReference type="Proteomes" id="UP000294682">
    <property type="component" value="Unassembled WGS sequence"/>
</dbReference>
<dbReference type="InterPro" id="IPR036286">
    <property type="entry name" value="LexA/Signal_pep-like_sf"/>
</dbReference>
<feature type="domain" description="HTH cro/C1-type" evidence="1">
    <location>
        <begin position="7"/>
        <end position="62"/>
    </location>
</feature>
<dbReference type="CDD" id="cd00093">
    <property type="entry name" value="HTH_XRE"/>
    <property type="match status" value="1"/>
</dbReference>
<dbReference type="PANTHER" id="PTHR33516:SF2">
    <property type="entry name" value="LEXA REPRESSOR-RELATED"/>
    <property type="match status" value="1"/>
</dbReference>
<dbReference type="GO" id="GO:0003677">
    <property type="term" value="F:DNA binding"/>
    <property type="evidence" value="ECO:0007669"/>
    <property type="project" value="InterPro"/>
</dbReference>
<organism evidence="2 3">
    <name type="scientific">Harryflintia acetispora</name>
    <dbReference type="NCBI Taxonomy" id="1849041"/>
    <lineage>
        <taxon>Bacteria</taxon>
        <taxon>Bacillati</taxon>
        <taxon>Bacillota</taxon>
        <taxon>Clostridia</taxon>
        <taxon>Eubacteriales</taxon>
        <taxon>Oscillospiraceae</taxon>
        <taxon>Harryflintia</taxon>
    </lineage>
</organism>
<dbReference type="Gene3D" id="1.10.260.40">
    <property type="entry name" value="lambda repressor-like DNA-binding domains"/>
    <property type="match status" value="1"/>
</dbReference>
<protein>
    <submittedName>
        <fullName evidence="2">Repressor LexA</fullName>
    </submittedName>
</protein>
<dbReference type="CDD" id="cd06529">
    <property type="entry name" value="S24_LexA-like"/>
    <property type="match status" value="1"/>
</dbReference>
<evidence type="ECO:0000259" key="1">
    <source>
        <dbReference type="PROSITE" id="PS50943"/>
    </source>
</evidence>
<dbReference type="SUPFAM" id="SSF47413">
    <property type="entry name" value="lambda repressor-like DNA-binding domains"/>
    <property type="match status" value="1"/>
</dbReference>
<comment type="caution">
    <text evidence="2">The sequence shown here is derived from an EMBL/GenBank/DDBJ whole genome shotgun (WGS) entry which is preliminary data.</text>
</comment>
<reference evidence="2 3" key="1">
    <citation type="submission" date="2019-03" db="EMBL/GenBank/DDBJ databases">
        <title>Genomic Encyclopedia of Type Strains, Phase IV (KMG-IV): sequencing the most valuable type-strain genomes for metagenomic binning, comparative biology and taxonomic classification.</title>
        <authorList>
            <person name="Goeker M."/>
        </authorList>
    </citation>
    <scope>NUCLEOTIDE SEQUENCE [LARGE SCALE GENOMIC DNA]</scope>
    <source>
        <strain evidence="2 3">DSM 100433</strain>
    </source>
</reference>
<sequence length="204" mass="22549">MELQDLIRTRRTQLGKTLEEIGKAVGVSKATVQRWESGEIKNLRRDRIARLAAALEVTSESIVMDQPTEGVSHTGIKIPVLGYVRAGIPIEAVQEILDYEEITPEMAAQGEHFALQVTGNSMEPRFQEGDVVIVRRQPDVDDGNIAVVLVDGNDATVKTVRKHKNGISLVAMNPSYTPMFFTNDEILELPVSIIGKVVELRGKF</sequence>
<dbReference type="PANTHER" id="PTHR33516">
    <property type="entry name" value="LEXA REPRESSOR"/>
    <property type="match status" value="1"/>
</dbReference>
<dbReference type="AlphaFoldDB" id="A0A9X8UID8"/>
<proteinExistence type="predicted"/>
<evidence type="ECO:0000313" key="3">
    <source>
        <dbReference type="Proteomes" id="UP000294682"/>
    </source>
</evidence>
<dbReference type="Pfam" id="PF01381">
    <property type="entry name" value="HTH_3"/>
    <property type="match status" value="1"/>
</dbReference>
<dbReference type="SUPFAM" id="SSF51306">
    <property type="entry name" value="LexA/Signal peptidase"/>
    <property type="match status" value="1"/>
</dbReference>
<dbReference type="InterPro" id="IPR001387">
    <property type="entry name" value="Cro/C1-type_HTH"/>
</dbReference>
<dbReference type="RefSeq" id="WP_207668677.1">
    <property type="nucleotide sequence ID" value="NZ_SLUK01000010.1"/>
</dbReference>
<accession>A0A9X8UID8</accession>
<dbReference type="Gene3D" id="2.10.109.10">
    <property type="entry name" value="Umud Fragment, subunit A"/>
    <property type="match status" value="1"/>
</dbReference>
<name>A0A9X8UID8_9FIRM</name>
<dbReference type="InterPro" id="IPR010982">
    <property type="entry name" value="Lambda_DNA-bd_dom_sf"/>
</dbReference>
<keyword evidence="3" id="KW-1185">Reference proteome</keyword>
<dbReference type="InterPro" id="IPR050077">
    <property type="entry name" value="LexA_repressor"/>
</dbReference>